<gene>
    <name evidence="10" type="ORF">ACFP1G_08800</name>
</gene>
<evidence type="ECO:0000256" key="1">
    <source>
        <dbReference type="ARBA" id="ARBA00004496"/>
    </source>
</evidence>
<keyword evidence="5 10" id="KW-0762">Sugar transport</keyword>
<dbReference type="Proteomes" id="UP001596254">
    <property type="component" value="Unassembled WGS sequence"/>
</dbReference>
<dbReference type="Pfam" id="PF03610">
    <property type="entry name" value="EIIA-man"/>
    <property type="match status" value="1"/>
</dbReference>
<evidence type="ECO:0000256" key="3">
    <source>
        <dbReference type="ARBA" id="ARBA00022490"/>
    </source>
</evidence>
<protein>
    <submittedName>
        <fullName evidence="10">PTS sugar transporter subunit IIA</fullName>
    </submittedName>
</protein>
<evidence type="ECO:0000313" key="11">
    <source>
        <dbReference type="Proteomes" id="UP001596254"/>
    </source>
</evidence>
<evidence type="ECO:0000256" key="2">
    <source>
        <dbReference type="ARBA" id="ARBA00022448"/>
    </source>
</evidence>
<keyword evidence="3" id="KW-0963">Cytoplasm</keyword>
<reference evidence="11" key="1">
    <citation type="journal article" date="2019" name="Int. J. Syst. Evol. Microbiol.">
        <title>The Global Catalogue of Microorganisms (GCM) 10K type strain sequencing project: providing services to taxonomists for standard genome sequencing and annotation.</title>
        <authorList>
            <consortium name="The Broad Institute Genomics Platform"/>
            <consortium name="The Broad Institute Genome Sequencing Center for Infectious Disease"/>
            <person name="Wu L."/>
            <person name="Ma J."/>
        </authorList>
    </citation>
    <scope>NUCLEOTIDE SEQUENCE [LARGE SCALE GENOMIC DNA]</scope>
    <source>
        <strain evidence="11">CCM 8905</strain>
    </source>
</reference>
<keyword evidence="11" id="KW-1185">Reference proteome</keyword>
<dbReference type="InterPro" id="IPR004701">
    <property type="entry name" value="PTS_EIIA_man-typ"/>
</dbReference>
<evidence type="ECO:0000256" key="5">
    <source>
        <dbReference type="ARBA" id="ARBA00022597"/>
    </source>
</evidence>
<dbReference type="CDD" id="cd00006">
    <property type="entry name" value="PTS_IIA_man"/>
    <property type="match status" value="1"/>
</dbReference>
<organism evidence="10 11">
    <name type="scientific">Levilactobacillus tongjiangensis</name>
    <dbReference type="NCBI Taxonomy" id="2486023"/>
    <lineage>
        <taxon>Bacteria</taxon>
        <taxon>Bacillati</taxon>
        <taxon>Bacillota</taxon>
        <taxon>Bacilli</taxon>
        <taxon>Lactobacillales</taxon>
        <taxon>Lactobacillaceae</taxon>
        <taxon>Levilactobacillus</taxon>
    </lineage>
</organism>
<proteinExistence type="predicted"/>
<evidence type="ECO:0000313" key="10">
    <source>
        <dbReference type="EMBL" id="MFC6207568.1"/>
    </source>
</evidence>
<evidence type="ECO:0000256" key="4">
    <source>
        <dbReference type="ARBA" id="ARBA00022553"/>
    </source>
</evidence>
<dbReference type="EMBL" id="JBHSSK010000023">
    <property type="protein sequence ID" value="MFC6207568.1"/>
    <property type="molecule type" value="Genomic_DNA"/>
</dbReference>
<sequence length="140" mass="15167">MLAIIVTGHGEFTRGILQSAEMIFGKAPKVTAVTLGAKESVEDLANHYQAAIQAMRPVDELLFLVDLWGGSPYNAAKQIVAQHADKYGLVSGLNLPMLIEALSSQDQPLTEVIPRIETAARAGIRHVENPNETTADQEDF</sequence>
<keyword evidence="6" id="KW-0808">Transferase</keyword>
<dbReference type="PANTHER" id="PTHR33799">
    <property type="entry name" value="PTS PERMEASE-RELATED-RELATED"/>
    <property type="match status" value="1"/>
</dbReference>
<evidence type="ECO:0000256" key="8">
    <source>
        <dbReference type="ARBA" id="ARBA00022777"/>
    </source>
</evidence>
<keyword evidence="7" id="KW-0598">Phosphotransferase system</keyword>
<dbReference type="InterPro" id="IPR051471">
    <property type="entry name" value="Bacterial_PTS_sugar_comp"/>
</dbReference>
<dbReference type="InterPro" id="IPR033887">
    <property type="entry name" value="PTS_IIA_man"/>
</dbReference>
<dbReference type="PANTHER" id="PTHR33799:SF1">
    <property type="entry name" value="PTS SYSTEM MANNOSE-SPECIFIC EIIAB COMPONENT-RELATED"/>
    <property type="match status" value="1"/>
</dbReference>
<comment type="caution">
    <text evidence="10">The sequence shown here is derived from an EMBL/GenBank/DDBJ whole genome shotgun (WGS) entry which is preliminary data.</text>
</comment>
<evidence type="ECO:0000256" key="6">
    <source>
        <dbReference type="ARBA" id="ARBA00022679"/>
    </source>
</evidence>
<keyword evidence="8" id="KW-0418">Kinase</keyword>
<accession>A0ABW1SU21</accession>
<dbReference type="NCBIfam" id="TIGR00824">
    <property type="entry name" value="EIIA-man"/>
    <property type="match status" value="1"/>
</dbReference>
<keyword evidence="2" id="KW-0813">Transport</keyword>
<dbReference type="InterPro" id="IPR036662">
    <property type="entry name" value="PTS_EIIA_man-typ_sf"/>
</dbReference>
<dbReference type="RefSeq" id="WP_125692987.1">
    <property type="nucleotide sequence ID" value="NZ_JBHSSK010000023.1"/>
</dbReference>
<dbReference type="SUPFAM" id="SSF53062">
    <property type="entry name" value="PTS system fructose IIA component-like"/>
    <property type="match status" value="1"/>
</dbReference>
<name>A0ABW1SU21_9LACO</name>
<evidence type="ECO:0000256" key="7">
    <source>
        <dbReference type="ARBA" id="ARBA00022683"/>
    </source>
</evidence>
<comment type="subcellular location">
    <subcellularLocation>
        <location evidence="1">Cytoplasm</location>
    </subcellularLocation>
</comment>
<dbReference type="Gene3D" id="3.40.50.510">
    <property type="entry name" value="Phosphotransferase system, mannose-type IIA component"/>
    <property type="match status" value="1"/>
</dbReference>
<dbReference type="InterPro" id="IPR013789">
    <property type="entry name" value="PTS_EIIA_man"/>
</dbReference>
<feature type="domain" description="PTS EIIA type-4" evidence="9">
    <location>
        <begin position="1"/>
        <end position="124"/>
    </location>
</feature>
<evidence type="ECO:0000259" key="9">
    <source>
        <dbReference type="PROSITE" id="PS51096"/>
    </source>
</evidence>
<keyword evidence="4" id="KW-0597">Phosphoprotein</keyword>
<dbReference type="PROSITE" id="PS51096">
    <property type="entry name" value="PTS_EIIA_TYPE_4"/>
    <property type="match status" value="1"/>
</dbReference>